<dbReference type="EMBL" id="JAPMUA010000005">
    <property type="protein sequence ID" value="MDG3586956.1"/>
    <property type="molecule type" value="Genomic_DNA"/>
</dbReference>
<dbReference type="InterPro" id="IPR021862">
    <property type="entry name" value="DUF3472"/>
</dbReference>
<evidence type="ECO:0000313" key="3">
    <source>
        <dbReference type="Proteomes" id="UP001153642"/>
    </source>
</evidence>
<feature type="domain" description="F5/8 type C" evidence="1">
    <location>
        <begin position="443"/>
        <end position="591"/>
    </location>
</feature>
<dbReference type="Pfam" id="PF16871">
    <property type="entry name" value="DUF5077"/>
    <property type="match status" value="1"/>
</dbReference>
<dbReference type="RefSeq" id="WP_277900776.1">
    <property type="nucleotide sequence ID" value="NZ_JAPMUA010000005.1"/>
</dbReference>
<dbReference type="InterPro" id="IPR008979">
    <property type="entry name" value="Galactose-bd-like_sf"/>
</dbReference>
<dbReference type="Gene3D" id="2.60.120.260">
    <property type="entry name" value="Galactose-binding domain-like"/>
    <property type="match status" value="1"/>
</dbReference>
<accession>A0ABT6FV42</accession>
<dbReference type="SUPFAM" id="SSF49785">
    <property type="entry name" value="Galactose-binding domain-like"/>
    <property type="match status" value="1"/>
</dbReference>
<evidence type="ECO:0000259" key="1">
    <source>
        <dbReference type="PROSITE" id="PS50022"/>
    </source>
</evidence>
<protein>
    <submittedName>
        <fullName evidence="2">DUF3472 domain-containing protein</fullName>
    </submittedName>
</protein>
<dbReference type="PROSITE" id="PS50022">
    <property type="entry name" value="FA58C_3"/>
    <property type="match status" value="1"/>
</dbReference>
<dbReference type="Pfam" id="PF00754">
    <property type="entry name" value="F5_F8_type_C"/>
    <property type="match status" value="1"/>
</dbReference>
<dbReference type="InterPro" id="IPR031712">
    <property type="entry name" value="DUF5077"/>
</dbReference>
<evidence type="ECO:0000313" key="2">
    <source>
        <dbReference type="EMBL" id="MDG3586956.1"/>
    </source>
</evidence>
<dbReference type="Pfam" id="PF11958">
    <property type="entry name" value="DUF3472"/>
    <property type="match status" value="1"/>
</dbReference>
<name>A0ABT6FV42_9FLAO</name>
<organism evidence="2 3">
    <name type="scientific">Galbibacter pacificus</name>
    <dbReference type="NCBI Taxonomy" id="2996052"/>
    <lineage>
        <taxon>Bacteria</taxon>
        <taxon>Pseudomonadati</taxon>
        <taxon>Bacteroidota</taxon>
        <taxon>Flavobacteriia</taxon>
        <taxon>Flavobacteriales</taxon>
        <taxon>Flavobacteriaceae</taxon>
        <taxon>Galbibacter</taxon>
    </lineage>
</organism>
<proteinExistence type="predicted"/>
<dbReference type="InterPro" id="IPR000421">
    <property type="entry name" value="FA58C"/>
</dbReference>
<comment type="caution">
    <text evidence="2">The sequence shown here is derived from an EMBL/GenBank/DDBJ whole genome shotgun (WGS) entry which is preliminary data.</text>
</comment>
<sequence>MKTNKMQSFFYLFISLTTLWACHDDDKIIDIIDDEDLTLAITIPPGGNSWAVDDITKNETLISDQGIHNWTSLDTKIRTYFKVNATGELHVGLNAKAPEDTSTIKVTVGDTTKEVVLDSTDYSVVNVGIFNITTPGYHFIEIQGKSKAGTYVGDINDIQIGGDATASGVTYVEDDFYWGRRGPSVHLTYTTPEDKDILWFYNEVTVPEGEDVVGSYFMANGFAEGYFGMQVNSESERRVLFSVWSPYDTQNPDEIPEDYKIILLGKGEGVHTGEFGNEGSGGQSYKIFNWKAGNTYKFLLKGEPSVNNSTDYTAYFFDPKINQWNLIASFRRPYTSTYLKRPHSFLENFVTSTGFMERMGQYGNQWIYDTNGNWTELTEAKFTADATARKGARLDYAGGAEGNSFFMKNCGFFSENTTIDSFHTRNANGTAPSIDFSTLEEPSIPEAPDYLDKTNWEVINFTSQAENGEGTNGLASLVLDNDYATYWHSCWSGCSQDYTYPHSLTIDTKEEQAVNGFLFVQRNGSRKVQDIEIQVSNDNVDWKSLGTFNLANTSSPQNIGLSQTETFRYFKIIAIAAIDGQQFAAIAELGAY</sequence>
<keyword evidence="3" id="KW-1185">Reference proteome</keyword>
<reference evidence="2" key="1">
    <citation type="submission" date="2022-11" db="EMBL/GenBank/DDBJ databases">
        <title>High-quality draft genome sequence of Galbibacter sp. strain CMA-7.</title>
        <authorList>
            <person name="Wei L."/>
            <person name="Dong C."/>
            <person name="Shao Z."/>
        </authorList>
    </citation>
    <scope>NUCLEOTIDE SEQUENCE</scope>
    <source>
        <strain evidence="2">CMA-7</strain>
    </source>
</reference>
<gene>
    <name evidence="2" type="ORF">OSR52_13860</name>
</gene>
<dbReference type="Proteomes" id="UP001153642">
    <property type="component" value="Unassembled WGS sequence"/>
</dbReference>